<dbReference type="EMBL" id="JAAJBV010000001">
    <property type="protein sequence ID" value="NHM03358.1"/>
    <property type="molecule type" value="Genomic_DNA"/>
</dbReference>
<evidence type="ECO:0000313" key="4">
    <source>
        <dbReference type="EMBL" id="NHM03358.1"/>
    </source>
</evidence>
<dbReference type="InterPro" id="IPR029045">
    <property type="entry name" value="ClpP/crotonase-like_dom_sf"/>
</dbReference>
<reference evidence="4 5" key="1">
    <citation type="submission" date="2020-02" db="EMBL/GenBank/DDBJ databases">
        <authorList>
            <person name="Chen W.-M."/>
        </authorList>
    </citation>
    <scope>NUCLEOTIDE SEQUENCE [LARGE SCALE GENOMIC DNA]</scope>
    <source>
        <strain evidence="4 5">TWA-26</strain>
    </source>
</reference>
<accession>A0ABX0IAR9</accession>
<evidence type="ECO:0000313" key="5">
    <source>
        <dbReference type="Proteomes" id="UP000761423"/>
    </source>
</evidence>
<dbReference type="Pfam" id="PF00378">
    <property type="entry name" value="ECH_1"/>
    <property type="match status" value="1"/>
</dbReference>
<evidence type="ECO:0000256" key="3">
    <source>
        <dbReference type="RuleBase" id="RU003707"/>
    </source>
</evidence>
<comment type="similarity">
    <text evidence="1 3">Belongs to the enoyl-CoA hydratase/isomerase family.</text>
</comment>
<protein>
    <submittedName>
        <fullName evidence="4">Enoyl-CoA hydratase</fullName>
    </submittedName>
</protein>
<comment type="caution">
    <text evidence="4">The sequence shown here is derived from an EMBL/GenBank/DDBJ whole genome shotgun (WGS) entry which is preliminary data.</text>
</comment>
<dbReference type="InterPro" id="IPR014748">
    <property type="entry name" value="Enoyl-CoA_hydra_C"/>
</dbReference>
<dbReference type="RefSeq" id="WP_166235288.1">
    <property type="nucleotide sequence ID" value="NZ_JAAJBV010000001.1"/>
</dbReference>
<organism evidence="4 5">
    <name type="scientific">Flavobacterium celericrescens</name>
    <dbReference type="NCBI Taxonomy" id="2709780"/>
    <lineage>
        <taxon>Bacteria</taxon>
        <taxon>Pseudomonadati</taxon>
        <taxon>Bacteroidota</taxon>
        <taxon>Flavobacteriia</taxon>
        <taxon>Flavobacteriales</taxon>
        <taxon>Flavobacteriaceae</taxon>
        <taxon>Flavobacterium</taxon>
    </lineage>
</organism>
<sequence length="258" mass="27416">MENILIEKQDNIAVITINRPTKLNALNKATIQELHDGFKTLNDDKSVKAIIITGSGEKAFVAGADISEFANFSVEEGGKLAAQGQELLFDFVQNLSTPVIAAVNGFALGGGLELAMSCHFRVASTNAKMGLPEVTLGVIPGYGGTQRLAQLVGKGRAMELIMTASMIDAETAKNYGLVNHVVLQEELLDFTKGIASKIANNSSVAIAKAIQAINANFEDGINGFAVEIENFGACFGTEDFKEGTTAFLEKRKANFPGK</sequence>
<dbReference type="CDD" id="cd06558">
    <property type="entry name" value="crotonase-like"/>
    <property type="match status" value="1"/>
</dbReference>
<dbReference type="Proteomes" id="UP000761423">
    <property type="component" value="Unassembled WGS sequence"/>
</dbReference>
<dbReference type="PANTHER" id="PTHR11941">
    <property type="entry name" value="ENOYL-COA HYDRATASE-RELATED"/>
    <property type="match status" value="1"/>
</dbReference>
<gene>
    <name evidence="4" type="ORF">G4L40_01425</name>
</gene>
<dbReference type="PANTHER" id="PTHR11941:SF54">
    <property type="entry name" value="ENOYL-COA HYDRATASE, MITOCHONDRIAL"/>
    <property type="match status" value="1"/>
</dbReference>
<name>A0ABX0IAR9_9FLAO</name>
<keyword evidence="2" id="KW-0456">Lyase</keyword>
<dbReference type="PROSITE" id="PS00166">
    <property type="entry name" value="ENOYL_COA_HYDRATASE"/>
    <property type="match status" value="1"/>
</dbReference>
<evidence type="ECO:0000256" key="1">
    <source>
        <dbReference type="ARBA" id="ARBA00005254"/>
    </source>
</evidence>
<dbReference type="InterPro" id="IPR018376">
    <property type="entry name" value="Enoyl-CoA_hyd/isom_CS"/>
</dbReference>
<proteinExistence type="inferred from homology"/>
<evidence type="ECO:0000256" key="2">
    <source>
        <dbReference type="ARBA" id="ARBA00023239"/>
    </source>
</evidence>
<dbReference type="Gene3D" id="1.10.12.10">
    <property type="entry name" value="Lyase 2-enoyl-coa Hydratase, Chain A, domain 2"/>
    <property type="match status" value="1"/>
</dbReference>
<keyword evidence="5" id="KW-1185">Reference proteome</keyword>
<dbReference type="Gene3D" id="3.90.226.10">
    <property type="entry name" value="2-enoyl-CoA Hydratase, Chain A, domain 1"/>
    <property type="match status" value="1"/>
</dbReference>
<dbReference type="SUPFAM" id="SSF52096">
    <property type="entry name" value="ClpP/crotonase"/>
    <property type="match status" value="1"/>
</dbReference>
<dbReference type="InterPro" id="IPR001753">
    <property type="entry name" value="Enoyl-CoA_hydra/iso"/>
</dbReference>